<name>A0A7W5ZPP2_9BACT</name>
<feature type="chain" id="PRO_5031570207" description="DUF4136 domain-containing protein" evidence="1">
    <location>
        <begin position="23"/>
        <end position="202"/>
    </location>
</feature>
<feature type="domain" description="DUF4136" evidence="2">
    <location>
        <begin position="39"/>
        <end position="196"/>
    </location>
</feature>
<gene>
    <name evidence="3" type="ORF">FHS57_004686</name>
</gene>
<comment type="caution">
    <text evidence="3">The sequence shown here is derived from an EMBL/GenBank/DDBJ whole genome shotgun (WGS) entry which is preliminary data.</text>
</comment>
<dbReference type="Gene3D" id="3.30.160.670">
    <property type="match status" value="1"/>
</dbReference>
<sequence length="202" mass="22751">MKVKFQALILGVTVAIIATACAPDPLKDLTVEETQVFITNYEPTVNFANYQTFSLADTVYVIQNQQTGVSTSTQDYSALDRITSTMTQRGYKRVTREAKPDLGVSVARIRETQTGLVANYNPWNSYWGYTGGGGFYYPPTYSYYQTSETYWYLEMVDLKNATNGLQPKVVWNAQIRGNGIFDAASLTNVIDNVFKQSMYLKK</sequence>
<dbReference type="AlphaFoldDB" id="A0A7W5ZPP2"/>
<dbReference type="InterPro" id="IPR025411">
    <property type="entry name" value="DUF4136"/>
</dbReference>
<evidence type="ECO:0000259" key="2">
    <source>
        <dbReference type="Pfam" id="PF13590"/>
    </source>
</evidence>
<evidence type="ECO:0000313" key="3">
    <source>
        <dbReference type="EMBL" id="MBB3840666.1"/>
    </source>
</evidence>
<accession>A0A7W5ZPP2</accession>
<dbReference type="RefSeq" id="WP_183977798.1">
    <property type="nucleotide sequence ID" value="NZ_JACIBY010000012.1"/>
</dbReference>
<dbReference type="Pfam" id="PF13590">
    <property type="entry name" value="DUF4136"/>
    <property type="match status" value="1"/>
</dbReference>
<reference evidence="3 4" key="1">
    <citation type="submission" date="2020-08" db="EMBL/GenBank/DDBJ databases">
        <title>Genomic Encyclopedia of Type Strains, Phase IV (KMG-IV): sequencing the most valuable type-strain genomes for metagenomic binning, comparative biology and taxonomic classification.</title>
        <authorList>
            <person name="Goeker M."/>
        </authorList>
    </citation>
    <scope>NUCLEOTIDE SEQUENCE [LARGE SCALE GENOMIC DNA]</scope>
    <source>
        <strain evidence="3 4">DSM 17976</strain>
    </source>
</reference>
<proteinExistence type="predicted"/>
<keyword evidence="1" id="KW-0732">Signal</keyword>
<feature type="signal peptide" evidence="1">
    <location>
        <begin position="1"/>
        <end position="22"/>
    </location>
</feature>
<dbReference type="PROSITE" id="PS51257">
    <property type="entry name" value="PROKAR_LIPOPROTEIN"/>
    <property type="match status" value="1"/>
</dbReference>
<protein>
    <recommendedName>
        <fullName evidence="2">DUF4136 domain-containing protein</fullName>
    </recommendedName>
</protein>
<organism evidence="3 4">
    <name type="scientific">Runella defluvii</name>
    <dbReference type="NCBI Taxonomy" id="370973"/>
    <lineage>
        <taxon>Bacteria</taxon>
        <taxon>Pseudomonadati</taxon>
        <taxon>Bacteroidota</taxon>
        <taxon>Cytophagia</taxon>
        <taxon>Cytophagales</taxon>
        <taxon>Spirosomataceae</taxon>
        <taxon>Runella</taxon>
    </lineage>
</organism>
<evidence type="ECO:0000313" key="4">
    <source>
        <dbReference type="Proteomes" id="UP000541352"/>
    </source>
</evidence>
<keyword evidence="4" id="KW-1185">Reference proteome</keyword>
<evidence type="ECO:0000256" key="1">
    <source>
        <dbReference type="SAM" id="SignalP"/>
    </source>
</evidence>
<dbReference type="EMBL" id="JACIBY010000012">
    <property type="protein sequence ID" value="MBB3840666.1"/>
    <property type="molecule type" value="Genomic_DNA"/>
</dbReference>
<dbReference type="Proteomes" id="UP000541352">
    <property type="component" value="Unassembled WGS sequence"/>
</dbReference>